<gene>
    <name evidence="1" type="ORF">DVH24_032462</name>
</gene>
<evidence type="ECO:0000313" key="2">
    <source>
        <dbReference type="Proteomes" id="UP000290289"/>
    </source>
</evidence>
<evidence type="ECO:0000313" key="1">
    <source>
        <dbReference type="EMBL" id="RXH90105.1"/>
    </source>
</evidence>
<dbReference type="EMBL" id="RDQH01000335">
    <property type="protein sequence ID" value="RXH90105.1"/>
    <property type="molecule type" value="Genomic_DNA"/>
</dbReference>
<keyword evidence="2" id="KW-1185">Reference proteome</keyword>
<organism evidence="1 2">
    <name type="scientific">Malus domestica</name>
    <name type="common">Apple</name>
    <name type="synonym">Pyrus malus</name>
    <dbReference type="NCBI Taxonomy" id="3750"/>
    <lineage>
        <taxon>Eukaryota</taxon>
        <taxon>Viridiplantae</taxon>
        <taxon>Streptophyta</taxon>
        <taxon>Embryophyta</taxon>
        <taxon>Tracheophyta</taxon>
        <taxon>Spermatophyta</taxon>
        <taxon>Magnoliopsida</taxon>
        <taxon>eudicotyledons</taxon>
        <taxon>Gunneridae</taxon>
        <taxon>Pentapetalae</taxon>
        <taxon>rosids</taxon>
        <taxon>fabids</taxon>
        <taxon>Rosales</taxon>
        <taxon>Rosaceae</taxon>
        <taxon>Amygdaloideae</taxon>
        <taxon>Maleae</taxon>
        <taxon>Malus</taxon>
    </lineage>
</organism>
<reference evidence="1 2" key="1">
    <citation type="submission" date="2018-10" db="EMBL/GenBank/DDBJ databases">
        <title>A high-quality apple genome assembly.</title>
        <authorList>
            <person name="Hu J."/>
        </authorList>
    </citation>
    <scope>NUCLEOTIDE SEQUENCE [LARGE SCALE GENOMIC DNA]</scope>
    <source>
        <strain evidence="2">cv. HFTH1</strain>
        <tissue evidence="1">Young leaf</tissue>
    </source>
</reference>
<sequence length="90" mass="10271">MLRISTNQFPEAKETTSAMRNEIQELRTNARIFQLSQCTACVVFGSYICDEEQYLSGDVGRFLPNLVNFSVFLFLVFYAVQLSDFGEVVI</sequence>
<dbReference type="STRING" id="3750.A0A498J5U6"/>
<comment type="caution">
    <text evidence="1">The sequence shown here is derived from an EMBL/GenBank/DDBJ whole genome shotgun (WGS) entry which is preliminary data.</text>
</comment>
<protein>
    <submittedName>
        <fullName evidence="1">Uncharacterized protein</fullName>
    </submittedName>
</protein>
<name>A0A498J5U6_MALDO</name>
<dbReference type="Proteomes" id="UP000290289">
    <property type="component" value="Chromosome 9"/>
</dbReference>
<accession>A0A498J5U6</accession>
<proteinExistence type="predicted"/>
<dbReference type="AlphaFoldDB" id="A0A498J5U6"/>